<dbReference type="InterPro" id="IPR013609">
    <property type="entry name" value="Stf-like_N"/>
</dbReference>
<dbReference type="InterPro" id="IPR030392">
    <property type="entry name" value="S74_ICA"/>
</dbReference>
<gene>
    <name evidence="2" type="ORF">O1Q98_01375</name>
</gene>
<dbReference type="SUPFAM" id="SSF49464">
    <property type="entry name" value="Carboxypeptidase regulatory domain-like"/>
    <property type="match status" value="1"/>
</dbReference>
<reference evidence="2 3" key="1">
    <citation type="submission" date="2022-12" db="EMBL/GenBank/DDBJ databases">
        <title>Complete genome sequencing of Dickeya lacustris type strain LMG30899.</title>
        <authorList>
            <person name="Dobhal S."/>
            <person name="Arizala D."/>
            <person name="Arif M."/>
        </authorList>
    </citation>
    <scope>NUCLEOTIDE SEQUENCE [LARGE SCALE GENOMIC DNA]</scope>
    <source>
        <strain evidence="2 3">LMG30899</strain>
    </source>
</reference>
<evidence type="ECO:0000259" key="1">
    <source>
        <dbReference type="PROSITE" id="PS51688"/>
    </source>
</evidence>
<dbReference type="PROSITE" id="PS51688">
    <property type="entry name" value="ICA"/>
    <property type="match status" value="1"/>
</dbReference>
<protein>
    <submittedName>
        <fullName evidence="2">Prophage tail fiber N-terminal domain-containing protein</fullName>
    </submittedName>
</protein>
<dbReference type="RefSeq" id="WP_125259448.1">
    <property type="nucleotide sequence ID" value="NZ_CP114280.1"/>
</dbReference>
<proteinExistence type="predicted"/>
<dbReference type="EMBL" id="CP114280">
    <property type="protein sequence ID" value="WFN56007.1"/>
    <property type="molecule type" value="Genomic_DNA"/>
</dbReference>
<dbReference type="Pfam" id="PF13884">
    <property type="entry name" value="Peptidase_S74"/>
    <property type="match status" value="1"/>
</dbReference>
<name>A0ABY8G7S8_9GAMM</name>
<accession>A0ABY8G7S8</accession>
<evidence type="ECO:0000313" key="3">
    <source>
        <dbReference type="Proteomes" id="UP001219630"/>
    </source>
</evidence>
<dbReference type="Proteomes" id="UP001219630">
    <property type="component" value="Chromosome"/>
</dbReference>
<sequence length="440" mass="45190">MSILISGVLIDPAGVVIPGAEITFTALTNGRSVLNGFSASATTNGRGEYAISLELCDYSISVQYAGNNAVYGSVSINKDTTPTTINDLLEKTRLEQAVTPQIIVYFREIQADVNQKLSAASNAASSAANSANASAASAASALQAANNASSTAGIASNAASSAAGSAATAQKSATQAEVWAKTIDVSNFAQKDGTGINAASFRNNLGLGNSSTRNVGTSSGTVAAGDDARLGTIGGRSGGAVIGEVIAGGASPASTPVAGTYSNGVAVGSRFLSGVYSDVSFFIYPQVVQQAAAAAKTGILQLSHDNTYVAWMFNSSGVATGASWSPTSDERLKNLDGPITEPLQKMRRMRGQTWTWKTNGAFGIGITAQDIQRVFPEAVIETNDVKLPNGDVVERALSPDTYGVAAALHHEAILALADKINEQESLIEALSVRLSELDAR</sequence>
<organism evidence="2 3">
    <name type="scientific">Dickeya lacustris</name>
    <dbReference type="NCBI Taxonomy" id="2259638"/>
    <lineage>
        <taxon>Bacteria</taxon>
        <taxon>Pseudomonadati</taxon>
        <taxon>Pseudomonadota</taxon>
        <taxon>Gammaproteobacteria</taxon>
        <taxon>Enterobacterales</taxon>
        <taxon>Pectobacteriaceae</taxon>
        <taxon>Dickeya</taxon>
    </lineage>
</organism>
<dbReference type="Gene3D" id="2.60.40.1120">
    <property type="entry name" value="Carboxypeptidase-like, regulatory domain"/>
    <property type="match status" value="1"/>
</dbReference>
<dbReference type="Pfam" id="PF08400">
    <property type="entry name" value="phage_tail_N"/>
    <property type="match status" value="1"/>
</dbReference>
<dbReference type="InterPro" id="IPR008969">
    <property type="entry name" value="CarboxyPept-like_regulatory"/>
</dbReference>
<evidence type="ECO:0000313" key="2">
    <source>
        <dbReference type="EMBL" id="WFN56007.1"/>
    </source>
</evidence>
<feature type="domain" description="Peptidase S74" evidence="1">
    <location>
        <begin position="328"/>
        <end position="434"/>
    </location>
</feature>
<keyword evidence="3" id="KW-1185">Reference proteome</keyword>